<dbReference type="GO" id="GO:0003917">
    <property type="term" value="F:DNA topoisomerase type I (single strand cut, ATP-independent) activity"/>
    <property type="evidence" value="ECO:0007669"/>
    <property type="project" value="UniProtKB-EC"/>
</dbReference>
<comment type="catalytic activity">
    <reaction evidence="1">
        <text>ATP-independent breakage of single-stranded DNA, followed by passage and rejoining.</text>
        <dbReference type="EC" id="5.6.2.1"/>
    </reaction>
</comment>
<feature type="domain" description="Topo IA-type catalytic" evidence="10">
    <location>
        <begin position="156"/>
        <end position="579"/>
    </location>
</feature>
<evidence type="ECO:0000313" key="11">
    <source>
        <dbReference type="EMBL" id="HGN36057.1"/>
    </source>
</evidence>
<dbReference type="Gene3D" id="1.10.460.10">
    <property type="entry name" value="Topoisomerase I, domain 2"/>
    <property type="match status" value="1"/>
</dbReference>
<dbReference type="Gene3D" id="2.70.20.10">
    <property type="entry name" value="Topoisomerase I, domain 3"/>
    <property type="match status" value="1"/>
</dbReference>
<keyword evidence="5" id="KW-0862">Zinc</keyword>
<dbReference type="InterPro" id="IPR005739">
    <property type="entry name" value="TopoI_arch"/>
</dbReference>
<dbReference type="Gene3D" id="3.40.50.140">
    <property type="match status" value="1"/>
</dbReference>
<dbReference type="InterPro" id="IPR013826">
    <property type="entry name" value="Topo_IA_cen_sub3"/>
</dbReference>
<dbReference type="InterPro" id="IPR003601">
    <property type="entry name" value="Topo_IA_2"/>
</dbReference>
<evidence type="ECO:0000256" key="6">
    <source>
        <dbReference type="ARBA" id="ARBA00023029"/>
    </source>
</evidence>
<comment type="similarity">
    <text evidence="2">Belongs to the type IA topoisomerase family.</text>
</comment>
<evidence type="ECO:0000256" key="3">
    <source>
        <dbReference type="ARBA" id="ARBA00012891"/>
    </source>
</evidence>
<dbReference type="InterPro" id="IPR006171">
    <property type="entry name" value="TOPRIM_dom"/>
</dbReference>
<dbReference type="PROSITE" id="PS00396">
    <property type="entry name" value="TOPO_IA_1"/>
    <property type="match status" value="1"/>
</dbReference>
<protein>
    <recommendedName>
        <fullName evidence="3">DNA topoisomerase</fullName>
        <ecNumber evidence="3">5.6.2.1</ecNumber>
    </recommendedName>
</protein>
<dbReference type="InterPro" id="IPR023406">
    <property type="entry name" value="Topo_IA_AS"/>
</dbReference>
<dbReference type="SUPFAM" id="SSF56712">
    <property type="entry name" value="Prokaryotic type I DNA topoisomerase"/>
    <property type="match status" value="1"/>
</dbReference>
<dbReference type="EMBL" id="DTBZ01000086">
    <property type="protein sequence ID" value="HGQ18254.1"/>
    <property type="molecule type" value="Genomic_DNA"/>
</dbReference>
<dbReference type="InterPro" id="IPR000380">
    <property type="entry name" value="Topo_IA"/>
</dbReference>
<dbReference type="PROSITE" id="PS52039">
    <property type="entry name" value="TOPO_IA_2"/>
    <property type="match status" value="1"/>
</dbReference>
<dbReference type="InterPro" id="IPR003602">
    <property type="entry name" value="Topo_IA_DNA-bd_dom"/>
</dbReference>
<organism evidence="12">
    <name type="scientific">Ignisphaera aggregans</name>
    <dbReference type="NCBI Taxonomy" id="334771"/>
    <lineage>
        <taxon>Archaea</taxon>
        <taxon>Thermoproteota</taxon>
        <taxon>Thermoprotei</taxon>
        <taxon>Desulfurococcales</taxon>
        <taxon>Desulfurococcaceae</taxon>
        <taxon>Ignisphaera</taxon>
    </lineage>
</organism>
<evidence type="ECO:0000313" key="12">
    <source>
        <dbReference type="EMBL" id="HGQ18254.1"/>
    </source>
</evidence>
<dbReference type="InterPro" id="IPR013824">
    <property type="entry name" value="Topo_IA_cen_sub1"/>
</dbReference>
<dbReference type="PRINTS" id="PR00417">
    <property type="entry name" value="PRTPISMRASEI"/>
</dbReference>
<accession>A0A7J3JRH8</accession>
<dbReference type="GO" id="GO:0006265">
    <property type="term" value="P:DNA topological change"/>
    <property type="evidence" value="ECO:0007669"/>
    <property type="project" value="InterPro"/>
</dbReference>
<dbReference type="GO" id="GO:0003677">
    <property type="term" value="F:DNA binding"/>
    <property type="evidence" value="ECO:0007669"/>
    <property type="project" value="UniProtKB-KW"/>
</dbReference>
<dbReference type="GO" id="GO:0006310">
    <property type="term" value="P:DNA recombination"/>
    <property type="evidence" value="ECO:0007669"/>
    <property type="project" value="TreeGrafter"/>
</dbReference>
<keyword evidence="7" id="KW-0238">DNA-binding</keyword>
<dbReference type="InterPro" id="IPR023405">
    <property type="entry name" value="Topo_IA_core_domain"/>
</dbReference>
<dbReference type="Gene3D" id="1.10.290.10">
    <property type="entry name" value="Topoisomerase I, domain 4"/>
    <property type="match status" value="1"/>
</dbReference>
<comment type="caution">
    <text evidence="12">The sequence shown here is derived from an EMBL/GenBank/DDBJ whole genome shotgun (WGS) entry which is preliminary data.</text>
</comment>
<dbReference type="InterPro" id="IPR013497">
    <property type="entry name" value="Topo_IA_cen"/>
</dbReference>
<name>A0A7J3JRH8_9CREN</name>
<dbReference type="EC" id="5.6.2.1" evidence="3"/>
<dbReference type="PANTHER" id="PTHR11390">
    <property type="entry name" value="PROKARYOTIC DNA TOPOISOMERASE"/>
    <property type="match status" value="1"/>
</dbReference>
<evidence type="ECO:0000256" key="8">
    <source>
        <dbReference type="ARBA" id="ARBA00023235"/>
    </source>
</evidence>
<keyword evidence="8 12" id="KW-0413">Isomerase</keyword>
<evidence type="ECO:0000256" key="2">
    <source>
        <dbReference type="ARBA" id="ARBA00009446"/>
    </source>
</evidence>
<dbReference type="InterPro" id="IPR013825">
    <property type="entry name" value="Topo_IA_cen_sub2"/>
</dbReference>
<keyword evidence="4" id="KW-0479">Metal-binding</keyword>
<keyword evidence="6" id="KW-0799">Topoisomerase</keyword>
<dbReference type="SMART" id="SM00436">
    <property type="entry name" value="TOP1Bc"/>
    <property type="match status" value="1"/>
</dbReference>
<dbReference type="NCBIfam" id="TIGR01057">
    <property type="entry name" value="topA_arch"/>
    <property type="match status" value="1"/>
</dbReference>
<dbReference type="Pfam" id="PF01751">
    <property type="entry name" value="Toprim"/>
    <property type="match status" value="1"/>
</dbReference>
<dbReference type="EMBL" id="DTAI01000023">
    <property type="protein sequence ID" value="HGN36057.1"/>
    <property type="molecule type" value="Genomic_DNA"/>
</dbReference>
<feature type="domain" description="Toprim" evidence="9">
    <location>
        <begin position="8"/>
        <end position="141"/>
    </location>
</feature>
<dbReference type="GO" id="GO:0006281">
    <property type="term" value="P:DNA repair"/>
    <property type="evidence" value="ECO:0007669"/>
    <property type="project" value="TreeGrafter"/>
</dbReference>
<dbReference type="SMART" id="SM00493">
    <property type="entry name" value="TOPRIM"/>
    <property type="match status" value="1"/>
</dbReference>
<dbReference type="AlphaFoldDB" id="A0A7J3JRH8"/>
<evidence type="ECO:0000259" key="9">
    <source>
        <dbReference type="PROSITE" id="PS50880"/>
    </source>
</evidence>
<dbReference type="CDD" id="cd00186">
    <property type="entry name" value="TOP1Ac"/>
    <property type="match status" value="1"/>
</dbReference>
<dbReference type="PANTHER" id="PTHR11390:SF26">
    <property type="entry name" value="DNA TOPOISOMERASE 1"/>
    <property type="match status" value="1"/>
</dbReference>
<dbReference type="NCBIfam" id="NF004438">
    <property type="entry name" value="PRK05776.1"/>
    <property type="match status" value="1"/>
</dbReference>
<dbReference type="SMART" id="SM00437">
    <property type="entry name" value="TOP1Ac"/>
    <property type="match status" value="1"/>
</dbReference>
<proteinExistence type="inferred from homology"/>
<evidence type="ECO:0000256" key="5">
    <source>
        <dbReference type="ARBA" id="ARBA00022833"/>
    </source>
</evidence>
<evidence type="ECO:0000259" key="10">
    <source>
        <dbReference type="PROSITE" id="PS52039"/>
    </source>
</evidence>
<dbReference type="PROSITE" id="PS50880">
    <property type="entry name" value="TOPRIM"/>
    <property type="match status" value="1"/>
</dbReference>
<reference evidence="12" key="1">
    <citation type="journal article" date="2020" name="mSystems">
        <title>Genome- and Community-Level Interaction Insights into Carbon Utilization and Element Cycling Functions of Hydrothermarchaeota in Hydrothermal Sediment.</title>
        <authorList>
            <person name="Zhou Z."/>
            <person name="Liu Y."/>
            <person name="Xu W."/>
            <person name="Pan J."/>
            <person name="Luo Z.H."/>
            <person name="Li M."/>
        </authorList>
    </citation>
    <scope>NUCLEOTIDE SEQUENCE [LARGE SCALE GENOMIC DNA]</scope>
    <source>
        <strain evidence="11">SpSt-618</strain>
        <strain evidence="12">SpSt-657</strain>
    </source>
</reference>
<evidence type="ECO:0000256" key="4">
    <source>
        <dbReference type="ARBA" id="ARBA00022723"/>
    </source>
</evidence>
<evidence type="ECO:0000256" key="1">
    <source>
        <dbReference type="ARBA" id="ARBA00000213"/>
    </source>
</evidence>
<dbReference type="GO" id="GO:0046872">
    <property type="term" value="F:metal ion binding"/>
    <property type="evidence" value="ECO:0007669"/>
    <property type="project" value="UniProtKB-KW"/>
</dbReference>
<evidence type="ECO:0000256" key="7">
    <source>
        <dbReference type="ARBA" id="ARBA00023125"/>
    </source>
</evidence>
<gene>
    <name evidence="11" type="ORF">ENT87_00675</name>
    <name evidence="12" type="ORF">ENU30_04685</name>
</gene>
<dbReference type="Pfam" id="PF01131">
    <property type="entry name" value="Topoisom_bac"/>
    <property type="match status" value="1"/>
</dbReference>
<sequence>MHGLPYSYTLVIAEKPKAAEKIAKALGRASKRRILGIPIWIVNQAGKNYIIASAAGHLYSLHTDEKGYPVFNYKWVPRYRVDKNGKHTYRFLKVLSILFRNASEYINACDYDIEGSLIGYLIIKHLGDVRKAKRVKFSSLTTHEILKAFASLLPMDSEMIEAGYCRHVLDWIWGINVSRMLMDLYFKAFKVKRILSAGRVQTPTLAYATDIILQRKLHVPIPLIYPIIWIDINGTEYKVNLIDEPFKSLEEAKHYMEGVKKDPFARVIDIKMRTEELQPPHPFNLPDLQVEAYKVYGFTPYRTQKLAEDLYLEALISYPRTNSQKLPASLDNKEILKKLAENTTYRDYIEDLFRETKGVLKPNNGVKDDPAHPAIYPTGERTSSVRLSRDHIKLYDLIVRRYLATFSLPAKIQSTELVFKIGSLRYSLNGVRIIHYGWLKYYPYHVSERIIPYEGLERGATLPIKRYKLTTKYTRIARTVNRYSLFKWMEGVGIGTESTRAEIVELLYRRGYLIYKSKNTEVSDIGVMIVSILRKYVQELISVDLTRRFEHYLELIRIGKVRCEDIVDEAKQLLLNHLTNIKTFEKDLISEIYNYIPYSYREREREPLYKKCIICGRRAVYHEFCLLHYTAFERLKSSYEYWRGLGYDWKSYIEKLLKLHNTGIYIKELCNYLLTGNK</sequence>